<dbReference type="UniPathway" id="UPA00771">
    <property type="reaction ID" value="UER00766"/>
</dbReference>
<dbReference type="OrthoDB" id="610608at2759"/>
<dbReference type="Gene3D" id="3.30.43.10">
    <property type="entry name" value="Uridine Diphospho-n-acetylenolpyruvylglucosamine Reductase, domain 2"/>
    <property type="match status" value="1"/>
</dbReference>
<dbReference type="EC" id="1.1.3.37" evidence="4 9"/>
<dbReference type="Gene3D" id="3.30.70.2520">
    <property type="match status" value="1"/>
</dbReference>
<accession>A0A0L0N765</accession>
<dbReference type="Pfam" id="PF01565">
    <property type="entry name" value="FAD_binding_4"/>
    <property type="match status" value="1"/>
</dbReference>
<dbReference type="STRING" id="1163406.A0A0L0N765"/>
<dbReference type="InterPro" id="IPR016169">
    <property type="entry name" value="FAD-bd_PCMH_sub2"/>
</dbReference>
<comment type="similarity">
    <text evidence="3 9">Belongs to the oxygen-dependent FAD-linked oxidoreductase family.</text>
</comment>
<dbReference type="InterPro" id="IPR007173">
    <property type="entry name" value="ALO_C"/>
</dbReference>
<dbReference type="NCBIfam" id="TIGR01678">
    <property type="entry name" value="FAD_lactone_ox"/>
    <property type="match status" value="1"/>
</dbReference>
<dbReference type="GO" id="GO:0070485">
    <property type="term" value="P:dehydro-D-arabinono-1,4-lactone biosynthetic process"/>
    <property type="evidence" value="ECO:0007669"/>
    <property type="project" value="EnsemblFungi"/>
</dbReference>
<dbReference type="PROSITE" id="PS51387">
    <property type="entry name" value="FAD_PCMH"/>
    <property type="match status" value="1"/>
</dbReference>
<evidence type="ECO:0000259" key="10">
    <source>
        <dbReference type="PROSITE" id="PS51387"/>
    </source>
</evidence>
<feature type="domain" description="FAD-binding PCMH-type" evidence="10">
    <location>
        <begin position="34"/>
        <end position="204"/>
    </location>
</feature>
<keyword evidence="5 9" id="KW-0285">Flavoprotein</keyword>
<proteinExistence type="inferred from homology"/>
<evidence type="ECO:0000256" key="7">
    <source>
        <dbReference type="ARBA" id="ARBA00023002"/>
    </source>
</evidence>
<dbReference type="InterPro" id="IPR006094">
    <property type="entry name" value="Oxid_FAD_bind_N"/>
</dbReference>
<comment type="cofactor">
    <cofactor evidence="1 9">
        <name>FAD</name>
        <dbReference type="ChEBI" id="CHEBI:57692"/>
    </cofactor>
</comment>
<evidence type="ECO:0000256" key="3">
    <source>
        <dbReference type="ARBA" id="ARBA00005466"/>
    </source>
</evidence>
<dbReference type="InterPro" id="IPR036318">
    <property type="entry name" value="FAD-bd_PCMH-like_sf"/>
</dbReference>
<dbReference type="InterPro" id="IPR010031">
    <property type="entry name" value="FAD_lactone_oxidase-like"/>
</dbReference>
<dbReference type="InterPro" id="IPR016166">
    <property type="entry name" value="FAD-bd_PCMH"/>
</dbReference>
<dbReference type="GO" id="GO:0034599">
    <property type="term" value="P:cellular response to oxidative stress"/>
    <property type="evidence" value="ECO:0007669"/>
    <property type="project" value="EnsemblFungi"/>
</dbReference>
<name>A0A0L0N765_TOLOC</name>
<dbReference type="PIRSF" id="PIRSF000136">
    <property type="entry name" value="LGO_GLO"/>
    <property type="match status" value="1"/>
</dbReference>
<dbReference type="Pfam" id="PF04030">
    <property type="entry name" value="ALO"/>
    <property type="match status" value="1"/>
</dbReference>
<evidence type="ECO:0000313" key="12">
    <source>
        <dbReference type="Proteomes" id="UP000036947"/>
    </source>
</evidence>
<dbReference type="InterPro" id="IPR016167">
    <property type="entry name" value="FAD-bd_PCMH_sub1"/>
</dbReference>
<keyword evidence="9" id="KW-0496">Mitochondrion</keyword>
<reference evidence="11 12" key="1">
    <citation type="journal article" date="2015" name="BMC Genomics">
        <title>The genome of the truffle-parasite Tolypocladium ophioglossoides and the evolution of antifungal peptaibiotics.</title>
        <authorList>
            <person name="Quandt C.A."/>
            <person name="Bushley K.E."/>
            <person name="Spatafora J.W."/>
        </authorList>
    </citation>
    <scope>NUCLEOTIDE SEQUENCE [LARGE SCALE GENOMIC DNA]</scope>
    <source>
        <strain evidence="11 12">CBS 100239</strain>
    </source>
</reference>
<evidence type="ECO:0000256" key="4">
    <source>
        <dbReference type="ARBA" id="ARBA00013136"/>
    </source>
</evidence>
<gene>
    <name evidence="11" type="ORF">TOPH_05533</name>
</gene>
<comment type="catalytic activity">
    <reaction evidence="9">
        <text>D-arabinono-1,4-lactone + O2 = dehydro-D-arabinono-1,4-lactone + H2O2 + H(+)</text>
        <dbReference type="Rhea" id="RHEA:23756"/>
        <dbReference type="ChEBI" id="CHEBI:15378"/>
        <dbReference type="ChEBI" id="CHEBI:15379"/>
        <dbReference type="ChEBI" id="CHEBI:16240"/>
        <dbReference type="ChEBI" id="CHEBI:16292"/>
        <dbReference type="ChEBI" id="CHEBI:58277"/>
        <dbReference type="EC" id="1.1.3.37"/>
    </reaction>
</comment>
<dbReference type="PROSITE" id="PS00862">
    <property type="entry name" value="OX2_COVAL_FAD"/>
    <property type="match status" value="1"/>
</dbReference>
<dbReference type="Proteomes" id="UP000036947">
    <property type="component" value="Unassembled WGS sequence"/>
</dbReference>
<dbReference type="InterPro" id="IPR030654">
    <property type="entry name" value="Sugar_lactone_oxidase"/>
</dbReference>
<keyword evidence="6 9" id="KW-0274">FAD</keyword>
<dbReference type="GO" id="GO:0000001">
    <property type="term" value="P:mitochondrion inheritance"/>
    <property type="evidence" value="ECO:0007669"/>
    <property type="project" value="EnsemblFungi"/>
</dbReference>
<comment type="subcellular location">
    <subcellularLocation>
        <location evidence="9">Mitochondrion membrane</location>
    </subcellularLocation>
</comment>
<comment type="pathway">
    <text evidence="2 9">Cofactor biosynthesis; D-erythroascorbate biosynthesis; dehydro-D-arabinono-1,4-lactone from D-arabinose: step 2/2.</text>
</comment>
<dbReference type="PANTHER" id="PTHR43762">
    <property type="entry name" value="L-GULONOLACTONE OXIDASE"/>
    <property type="match status" value="1"/>
</dbReference>
<dbReference type="PANTHER" id="PTHR43762:SF1">
    <property type="entry name" value="D-ARABINONO-1,4-LACTONE OXIDASE"/>
    <property type="match status" value="1"/>
</dbReference>
<dbReference type="GO" id="GO:0031489">
    <property type="term" value="F:myosin V binding"/>
    <property type="evidence" value="ECO:0007669"/>
    <property type="project" value="EnsemblFungi"/>
</dbReference>
<evidence type="ECO:0000256" key="1">
    <source>
        <dbReference type="ARBA" id="ARBA00001974"/>
    </source>
</evidence>
<sequence>MHPLVAAELQGRGDDNIPFRATTRHVHRTWARTFSSLPELYIQPESRAEVEKAVGLARKCRRRVVTTGCGHSPSNITCTSSWMVNLDNFNKILSVDAETGVVTVQSGIRLYTLCEELEKHGLAMPNLGSINQQSIAGAISTGTHGSSLRHGLMSEDVASLKITLASGVTKSCSADTKPELFRAALLSLGALGIITEVTLRAVPAFTLRWQQTIDTDYKLFEAWPYELWMQSEFVRVWWFPYTRRAVLWQAEKTTEPDVGPPVSYYDGSLGYYVYHNLLYLAQYTPRILPWVEWFVFGMQYGFRNGSTTTAVQPSPKALLMNCLYSQFVNEWAIPLHKGPEALRRLSSWLNHLTPDDPDYTPHNIPFSAEGLYVHAPVEVRVSDTTLTSNVRPFLDPTVEDGPTLYLNATLYRPYWRDPPCRERYYEAFEWLMKDLGGRPHWAKNFETYRPDIEAMYGKDLEEFRRVRDEADPEGMFVGPWHRDRVIAEGSKLELEEVETSRQKAPGGGLRTFGRI</sequence>
<dbReference type="EMBL" id="LFRF01000016">
    <property type="protein sequence ID" value="KND89907.1"/>
    <property type="molecule type" value="Genomic_DNA"/>
</dbReference>
<organism evidence="11 12">
    <name type="scientific">Tolypocladium ophioglossoides (strain CBS 100239)</name>
    <name type="common">Snaketongue truffleclub</name>
    <name type="synonym">Elaphocordyceps ophioglossoides</name>
    <dbReference type="NCBI Taxonomy" id="1163406"/>
    <lineage>
        <taxon>Eukaryota</taxon>
        <taxon>Fungi</taxon>
        <taxon>Dikarya</taxon>
        <taxon>Ascomycota</taxon>
        <taxon>Pezizomycotina</taxon>
        <taxon>Sordariomycetes</taxon>
        <taxon>Hypocreomycetidae</taxon>
        <taxon>Hypocreales</taxon>
        <taxon>Ophiocordycipitaceae</taxon>
        <taxon>Tolypocladium</taxon>
    </lineage>
</organism>
<dbReference type="AlphaFoldDB" id="A0A0L0N765"/>
<evidence type="ECO:0000256" key="8">
    <source>
        <dbReference type="ARBA" id="ARBA00033418"/>
    </source>
</evidence>
<protein>
    <recommendedName>
        <fullName evidence="4 9">D-arabinono-1,4-lactone oxidase</fullName>
        <shortName evidence="9">ALO</shortName>
        <ecNumber evidence="4 9">1.1.3.37</ecNumber>
    </recommendedName>
    <alternativeName>
        <fullName evidence="8 9">L-galactono-gamma-lactone oxidase</fullName>
    </alternativeName>
</protein>
<dbReference type="InterPro" id="IPR006093">
    <property type="entry name" value="Oxy_OxRdtase_FAD_BS"/>
</dbReference>
<dbReference type="GO" id="GO:0032473">
    <property type="term" value="C:cytoplasmic side of mitochondrial outer membrane"/>
    <property type="evidence" value="ECO:0007669"/>
    <property type="project" value="EnsemblFungi"/>
</dbReference>
<evidence type="ECO:0000256" key="2">
    <source>
        <dbReference type="ARBA" id="ARBA00005083"/>
    </source>
</evidence>
<comment type="caution">
    <text evidence="11">The sequence shown here is derived from an EMBL/GenBank/DDBJ whole genome shotgun (WGS) entry which is preliminary data.</text>
</comment>
<keyword evidence="7 9" id="KW-0560">Oxidoreductase</keyword>
<keyword evidence="12" id="KW-1185">Reference proteome</keyword>
<dbReference type="GO" id="GO:0071949">
    <property type="term" value="F:FAD binding"/>
    <property type="evidence" value="ECO:0007669"/>
    <property type="project" value="UniProtKB-UniRule"/>
</dbReference>
<evidence type="ECO:0000256" key="9">
    <source>
        <dbReference type="RuleBase" id="RU367158"/>
    </source>
</evidence>
<dbReference type="SUPFAM" id="SSF56176">
    <property type="entry name" value="FAD-binding/transporter-associated domain-like"/>
    <property type="match status" value="1"/>
</dbReference>
<dbReference type="GO" id="GO:0003885">
    <property type="term" value="F:D-arabinono-1,4-lactone oxidase activity"/>
    <property type="evidence" value="ECO:0007669"/>
    <property type="project" value="UniProtKB-UniRule"/>
</dbReference>
<evidence type="ECO:0000256" key="6">
    <source>
        <dbReference type="ARBA" id="ARBA00022827"/>
    </source>
</evidence>
<evidence type="ECO:0000256" key="5">
    <source>
        <dbReference type="ARBA" id="ARBA00022630"/>
    </source>
</evidence>
<dbReference type="Gene3D" id="3.30.465.10">
    <property type="match status" value="1"/>
</dbReference>
<evidence type="ECO:0000313" key="11">
    <source>
        <dbReference type="EMBL" id="KND89907.1"/>
    </source>
</evidence>